<gene>
    <name evidence="4" type="ORF">CSSPJE1EN2_LOCUS23468</name>
</gene>
<feature type="domain" description="DUF7025" evidence="3">
    <location>
        <begin position="264"/>
        <end position="361"/>
    </location>
</feature>
<dbReference type="InterPro" id="IPR027417">
    <property type="entry name" value="P-loop_NTPase"/>
</dbReference>
<dbReference type="Pfam" id="PF22942">
    <property type="entry name" value="DUF7025"/>
    <property type="match status" value="1"/>
</dbReference>
<keyword evidence="5" id="KW-1185">Reference proteome</keyword>
<evidence type="ECO:0000313" key="4">
    <source>
        <dbReference type="EMBL" id="CAK9882112.1"/>
    </source>
</evidence>
<dbReference type="Gene3D" id="3.40.50.300">
    <property type="entry name" value="P-loop containing nucleotide triphosphate hydrolases"/>
    <property type="match status" value="1"/>
</dbReference>
<dbReference type="PANTHER" id="PTHR46411">
    <property type="entry name" value="FAMILY ATPASE, PUTATIVE-RELATED"/>
    <property type="match status" value="1"/>
</dbReference>
<evidence type="ECO:0000259" key="3">
    <source>
        <dbReference type="Pfam" id="PF22942"/>
    </source>
</evidence>
<dbReference type="CDD" id="cd19481">
    <property type="entry name" value="RecA-like_protease"/>
    <property type="match status" value="1"/>
</dbReference>
<name>A0ABP1C059_9BRYO</name>
<dbReference type="EMBL" id="OZ023709">
    <property type="protein sequence ID" value="CAK9882112.1"/>
    <property type="molecule type" value="Genomic_DNA"/>
</dbReference>
<evidence type="ECO:0000256" key="1">
    <source>
        <dbReference type="SAM" id="MobiDB-lite"/>
    </source>
</evidence>
<feature type="region of interest" description="Disordered" evidence="1">
    <location>
        <begin position="175"/>
        <end position="233"/>
    </location>
</feature>
<organism evidence="4 5">
    <name type="scientific">Sphagnum jensenii</name>
    <dbReference type="NCBI Taxonomy" id="128206"/>
    <lineage>
        <taxon>Eukaryota</taxon>
        <taxon>Viridiplantae</taxon>
        <taxon>Streptophyta</taxon>
        <taxon>Embryophyta</taxon>
        <taxon>Bryophyta</taxon>
        <taxon>Sphagnophytina</taxon>
        <taxon>Sphagnopsida</taxon>
        <taxon>Sphagnales</taxon>
        <taxon>Sphagnaceae</taxon>
        <taxon>Sphagnum</taxon>
    </lineage>
</organism>
<evidence type="ECO:0008006" key="6">
    <source>
        <dbReference type="Google" id="ProtNLM"/>
    </source>
</evidence>
<dbReference type="PANTHER" id="PTHR46411:SF3">
    <property type="entry name" value="AAA+ ATPASE DOMAIN-CONTAINING PROTEIN"/>
    <property type="match status" value="1"/>
</dbReference>
<feature type="domain" description="ATPase AAA-type core" evidence="2">
    <location>
        <begin position="580"/>
        <end position="698"/>
    </location>
</feature>
<feature type="compositionally biased region" description="Basic and acidic residues" evidence="1">
    <location>
        <begin position="33"/>
        <end position="66"/>
    </location>
</feature>
<dbReference type="SUPFAM" id="SSF52540">
    <property type="entry name" value="P-loop containing nucleoside triphosphate hydrolases"/>
    <property type="match status" value="1"/>
</dbReference>
<dbReference type="InterPro" id="IPR003959">
    <property type="entry name" value="ATPase_AAA_core"/>
</dbReference>
<feature type="compositionally biased region" description="Polar residues" evidence="1">
    <location>
        <begin position="792"/>
        <end position="820"/>
    </location>
</feature>
<sequence>MDPQLAALAVKTILDMDPQLAALALKTILSSRKTTDVEKKLESDEPKPTESEPKPTEDKPKPKSTDADWEWPIFDEYRSPVTWDFERKQRGAEDENQKNKDNPFEVTYRRQQNCPDEMFVTLFSSHLVEIITKCLPNNKHMTDSTPRISGKELFLAMDTIRNCMIEEKSETAVATAKLEESEKNATTTGAEKLEESENSATTATKLEESENSAATAKKLEEPENSAATAKKLEEPENSATIAKLYVGHLLRFLEKEFKDTKVQYERMKQEGNTSWAMLWAFLPPGEKVYYHCRLSGQQLCGIVHFRHYVESPDGKALVLDLDVMDYNGRSYRACKVPRQIGEFQDERSFDSLGVCPLRFAKHREQMEAAFLANGKRFYELSVKANNFMHYEGPVIRLEFIPGTGCRRVAKHNADGRVMIDIWSFARMNPDYEMGNANPPTACDLMCDLQDSDSLPDYEMGNPNSPTTCDLMCDLQVSDNLPDDESLMLAPAIVYGFAFSIKQWGCFLVTGFSEISFDDHAFDRHLVMSDEVQKKMLFCLVSQYLDDPPEAENAGRNNNAKAVVVPSIDPISNKGEGCIFLCYGPPGTGKTLTAESVAEKLHRPLWAVSASELGFEVAELEQKLVQILDIASSWRAVLLLDEADIYLEKRASAGDPKRNAMTGIFLRLLEYYKGVLFLTTNRVTTFDDAFCSRISMFIRYHRLTHSHRAKIWESLLSRVGVTDVNLDMFAVHELNGREIRNTIRTAQTWATSSKQPLTTHHILSVVKMLHDFREDLQDAILEESQVHHPFSSEPATLQQQQPAILSNGNNPVSNGDTSSKP</sequence>
<protein>
    <recommendedName>
        <fullName evidence="6">AAA+ ATPase domain-containing protein</fullName>
    </recommendedName>
</protein>
<dbReference type="Pfam" id="PF00004">
    <property type="entry name" value="AAA"/>
    <property type="match status" value="1"/>
</dbReference>
<dbReference type="InterPro" id="IPR054289">
    <property type="entry name" value="DUF7025"/>
</dbReference>
<accession>A0ABP1C059</accession>
<dbReference type="Proteomes" id="UP001497522">
    <property type="component" value="Chromosome 8"/>
</dbReference>
<reference evidence="4" key="1">
    <citation type="submission" date="2024-03" db="EMBL/GenBank/DDBJ databases">
        <authorList>
            <consortium name="ELIXIR-Norway"/>
            <consortium name="Elixir Norway"/>
        </authorList>
    </citation>
    <scope>NUCLEOTIDE SEQUENCE</scope>
</reference>
<evidence type="ECO:0000313" key="5">
    <source>
        <dbReference type="Proteomes" id="UP001497522"/>
    </source>
</evidence>
<evidence type="ECO:0000259" key="2">
    <source>
        <dbReference type="Pfam" id="PF00004"/>
    </source>
</evidence>
<feature type="region of interest" description="Disordered" evidence="1">
    <location>
        <begin position="786"/>
        <end position="820"/>
    </location>
</feature>
<proteinExistence type="predicted"/>
<feature type="region of interest" description="Disordered" evidence="1">
    <location>
        <begin position="33"/>
        <end position="70"/>
    </location>
</feature>